<accession>A0A9N8M6U3</accession>
<evidence type="ECO:0000256" key="1">
    <source>
        <dbReference type="ARBA" id="ARBA00006795"/>
    </source>
</evidence>
<dbReference type="EMBL" id="CAJHJF010005349">
    <property type="protein sequence ID" value="CAD6949449.1"/>
    <property type="molecule type" value="Genomic_DNA"/>
</dbReference>
<evidence type="ECO:0000313" key="4">
    <source>
        <dbReference type="Proteomes" id="UP000836404"/>
    </source>
</evidence>
<dbReference type="PANTHER" id="PTHR12072">
    <property type="entry name" value="CWF19, CELL CYCLE CONTROL PROTEIN"/>
    <property type="match status" value="1"/>
</dbReference>
<evidence type="ECO:0000313" key="3">
    <source>
        <dbReference type="EMBL" id="CAD6949449.1"/>
    </source>
</evidence>
<dbReference type="OrthoDB" id="1109245at2759"/>
<dbReference type="PANTHER" id="PTHR12072:SF5">
    <property type="entry name" value="CWF19-LIKE PROTEIN 2"/>
    <property type="match status" value="1"/>
</dbReference>
<keyword evidence="4" id="KW-1185">Reference proteome</keyword>
<evidence type="ECO:0000259" key="2">
    <source>
        <dbReference type="Pfam" id="PF04676"/>
    </source>
</evidence>
<gene>
    <name evidence="3" type="ORF">JKILLFL_G7095</name>
</gene>
<dbReference type="InterPro" id="IPR006767">
    <property type="entry name" value="Cwf19-like_C_dom-2"/>
</dbReference>
<comment type="similarity">
    <text evidence="1">Belongs to the CWF19 family.</text>
</comment>
<dbReference type="Proteomes" id="UP000836404">
    <property type="component" value="Unassembled WGS sequence"/>
</dbReference>
<dbReference type="GO" id="GO:0071014">
    <property type="term" value="C:post-mRNA release spliceosomal complex"/>
    <property type="evidence" value="ECO:0007669"/>
    <property type="project" value="TreeGrafter"/>
</dbReference>
<sequence length="122" mass="13872">MVPQLPYFAVQWDYKGFQGYGKVIEGVDANQGEKGGEEFALEETGTSGGDFPHYFAAEIIGTLLDLEPRRWRKPRRLHSDQATERIQGFKEKWSPFDWTRMLDEEDGKAQAQAGSSRTTATR</sequence>
<dbReference type="InterPro" id="IPR040194">
    <property type="entry name" value="Cwf19-like"/>
</dbReference>
<protein>
    <recommendedName>
        <fullName evidence="2">Cwf19-like protein C-terminal domain-containing protein</fullName>
    </recommendedName>
</protein>
<feature type="domain" description="Cwf19-like protein C-terminal" evidence="2">
    <location>
        <begin position="1"/>
        <end position="99"/>
    </location>
</feature>
<proteinExistence type="inferred from homology"/>
<dbReference type="AlphaFoldDB" id="A0A9N8M6U3"/>
<name>A0A9N8M6U3_9BASI</name>
<dbReference type="GO" id="GO:0000398">
    <property type="term" value="P:mRNA splicing, via spliceosome"/>
    <property type="evidence" value="ECO:0007669"/>
    <property type="project" value="TreeGrafter"/>
</dbReference>
<reference evidence="3 4" key="1">
    <citation type="submission" date="2020-10" db="EMBL/GenBank/DDBJ databases">
        <authorList>
            <person name="Sedaghatjoo S."/>
        </authorList>
    </citation>
    <scope>NUCLEOTIDE SEQUENCE [LARGE SCALE GENOMIC DNA]</scope>
    <source>
        <strain evidence="3 4">LLFL</strain>
    </source>
</reference>
<comment type="caution">
    <text evidence="3">The sequence shown here is derived from an EMBL/GenBank/DDBJ whole genome shotgun (WGS) entry which is preliminary data.</text>
</comment>
<dbReference type="Pfam" id="PF04676">
    <property type="entry name" value="CwfJ_C_2"/>
    <property type="match status" value="1"/>
</dbReference>
<organism evidence="3 4">
    <name type="scientific">Tilletia laevis</name>
    <dbReference type="NCBI Taxonomy" id="157183"/>
    <lineage>
        <taxon>Eukaryota</taxon>
        <taxon>Fungi</taxon>
        <taxon>Dikarya</taxon>
        <taxon>Basidiomycota</taxon>
        <taxon>Ustilaginomycotina</taxon>
        <taxon>Exobasidiomycetes</taxon>
        <taxon>Tilletiales</taxon>
        <taxon>Tilletiaceae</taxon>
        <taxon>Tilletia</taxon>
    </lineage>
</organism>